<evidence type="ECO:0000256" key="6">
    <source>
        <dbReference type="ARBA" id="ARBA00023136"/>
    </source>
</evidence>
<evidence type="ECO:0000256" key="5">
    <source>
        <dbReference type="ARBA" id="ARBA00022989"/>
    </source>
</evidence>
<keyword evidence="9" id="KW-1185">Reference proteome</keyword>
<feature type="transmembrane region" description="Helical" evidence="7">
    <location>
        <begin position="137"/>
        <end position="156"/>
    </location>
</feature>
<reference evidence="8 9" key="1">
    <citation type="submission" date="2022-08" db="EMBL/GenBank/DDBJ databases">
        <title>Genome Sequence of the sulphate-reducing bacterium, Pseudodesulfovibrio sp. SYK.</title>
        <authorList>
            <person name="Kondo R."/>
            <person name="Kataoka T."/>
        </authorList>
    </citation>
    <scope>NUCLEOTIDE SEQUENCE [LARGE SCALE GENOMIC DNA]</scope>
    <source>
        <strain evidence="8 9">SYK</strain>
    </source>
</reference>
<accession>A0ABN6S458</accession>
<dbReference type="Proteomes" id="UP001317742">
    <property type="component" value="Chromosome"/>
</dbReference>
<dbReference type="InterPro" id="IPR006726">
    <property type="entry name" value="PHBA_efflux_AaeB/fusaric-R"/>
</dbReference>
<keyword evidence="6 7" id="KW-0472">Membrane</keyword>
<dbReference type="PANTHER" id="PTHR30509:SF9">
    <property type="entry name" value="MULTIDRUG RESISTANCE PROTEIN MDTO"/>
    <property type="match status" value="1"/>
</dbReference>
<protein>
    <submittedName>
        <fullName evidence="8">FUSC family protein</fullName>
    </submittedName>
</protein>
<evidence type="ECO:0000256" key="1">
    <source>
        <dbReference type="ARBA" id="ARBA00004651"/>
    </source>
</evidence>
<organism evidence="8 9">
    <name type="scientific">Pseudodesulfovibrio nedwellii</name>
    <dbReference type="NCBI Taxonomy" id="2973072"/>
    <lineage>
        <taxon>Bacteria</taxon>
        <taxon>Pseudomonadati</taxon>
        <taxon>Thermodesulfobacteriota</taxon>
        <taxon>Desulfovibrionia</taxon>
        <taxon>Desulfovibrionales</taxon>
        <taxon>Desulfovibrionaceae</taxon>
    </lineage>
</organism>
<evidence type="ECO:0000256" key="7">
    <source>
        <dbReference type="SAM" id="Phobius"/>
    </source>
</evidence>
<evidence type="ECO:0000256" key="2">
    <source>
        <dbReference type="ARBA" id="ARBA00022448"/>
    </source>
</evidence>
<proteinExistence type="predicted"/>
<keyword evidence="4 7" id="KW-0812">Transmembrane</keyword>
<comment type="subcellular location">
    <subcellularLocation>
        <location evidence="1">Cell membrane</location>
        <topology evidence="1">Multi-pass membrane protein</topology>
    </subcellularLocation>
</comment>
<keyword evidence="5 7" id="KW-1133">Transmembrane helix</keyword>
<dbReference type="Pfam" id="PF04632">
    <property type="entry name" value="FUSC"/>
    <property type="match status" value="1"/>
</dbReference>
<keyword evidence="2" id="KW-0813">Transport</keyword>
<evidence type="ECO:0000256" key="3">
    <source>
        <dbReference type="ARBA" id="ARBA00022475"/>
    </source>
</evidence>
<evidence type="ECO:0000313" key="8">
    <source>
        <dbReference type="EMBL" id="BDQ37160.1"/>
    </source>
</evidence>
<name>A0ABN6S458_9BACT</name>
<feature type="transmembrane region" description="Helical" evidence="7">
    <location>
        <begin position="109"/>
        <end position="125"/>
    </location>
</feature>
<sequence length="353" mass="39601">MSYIKRIIASSHIRHGIKVGVASVLAYVVSGFVGVPYAYWAVITTVIVMQVHVADSIHMCLYRFTGTAIGAGMGILLILIFPATPMYTLMGIFVGTGVCAYLTRYNVRFRMAAITVAIVYLTSLTDEHRILFTLSRVAEIGVGVSCAFLVSVILWPRRAGAALRERLEHQYGQLAVRYTLLMNNFLSLQQKTDPDLFDDFAGTTEKNKEMFHKVFSMERRFFRDDVNLLSTQVSVFRSVLERLQAMLTLLNQVEGVGFDIILAPELTELTRSTTTALRAIGMGVPHDTKRLEDAVSNIEIRFIELRRQGVTSRFGAQRLFQVLGFISSAQHLGEYVIKVIKEYEAVENKEIPS</sequence>
<keyword evidence="3" id="KW-1003">Cell membrane</keyword>
<dbReference type="PANTHER" id="PTHR30509">
    <property type="entry name" value="P-HYDROXYBENZOIC ACID EFFLUX PUMP SUBUNIT-RELATED"/>
    <property type="match status" value="1"/>
</dbReference>
<feature type="transmembrane region" description="Helical" evidence="7">
    <location>
        <begin position="24"/>
        <end position="48"/>
    </location>
</feature>
<dbReference type="RefSeq" id="WP_281763019.1">
    <property type="nucleotide sequence ID" value="NZ_AP026709.1"/>
</dbReference>
<dbReference type="EMBL" id="AP026709">
    <property type="protein sequence ID" value="BDQ37160.1"/>
    <property type="molecule type" value="Genomic_DNA"/>
</dbReference>
<evidence type="ECO:0000313" key="9">
    <source>
        <dbReference type="Proteomes" id="UP001317742"/>
    </source>
</evidence>
<evidence type="ECO:0000256" key="4">
    <source>
        <dbReference type="ARBA" id="ARBA00022692"/>
    </source>
</evidence>
<gene>
    <name evidence="8" type="ORF">SYK_15200</name>
</gene>